<organism evidence="2 3">
    <name type="scientific">Prunus dulcis</name>
    <name type="common">Almond</name>
    <name type="synonym">Amygdalus dulcis</name>
    <dbReference type="NCBI Taxonomy" id="3755"/>
    <lineage>
        <taxon>Eukaryota</taxon>
        <taxon>Viridiplantae</taxon>
        <taxon>Streptophyta</taxon>
        <taxon>Embryophyta</taxon>
        <taxon>Tracheophyta</taxon>
        <taxon>Spermatophyta</taxon>
        <taxon>Magnoliopsida</taxon>
        <taxon>eudicotyledons</taxon>
        <taxon>Gunneridae</taxon>
        <taxon>Pentapetalae</taxon>
        <taxon>rosids</taxon>
        <taxon>fabids</taxon>
        <taxon>Rosales</taxon>
        <taxon>Rosaceae</taxon>
        <taxon>Amygdaloideae</taxon>
        <taxon>Amygdaleae</taxon>
        <taxon>Prunus</taxon>
    </lineage>
</organism>
<comment type="caution">
    <text evidence="2">The sequence shown here is derived from an EMBL/GenBank/DDBJ whole genome shotgun (WGS) entry which is preliminary data.</text>
</comment>
<dbReference type="AlphaFoldDB" id="A0AAD4VVS7"/>
<feature type="transmembrane region" description="Helical" evidence="1">
    <location>
        <begin position="7"/>
        <end position="25"/>
    </location>
</feature>
<proteinExistence type="predicted"/>
<gene>
    <name evidence="2" type="ORF">L3X38_022363</name>
</gene>
<evidence type="ECO:0000256" key="1">
    <source>
        <dbReference type="SAM" id="Phobius"/>
    </source>
</evidence>
<evidence type="ECO:0000313" key="3">
    <source>
        <dbReference type="Proteomes" id="UP001054821"/>
    </source>
</evidence>
<name>A0AAD4VVS7_PRUDU</name>
<keyword evidence="1" id="KW-0812">Transmembrane</keyword>
<dbReference type="Proteomes" id="UP001054821">
    <property type="component" value="Chromosome 4"/>
</dbReference>
<keyword evidence="1" id="KW-0472">Membrane</keyword>
<keyword evidence="3" id="KW-1185">Reference proteome</keyword>
<dbReference type="EMBL" id="JAJFAZ020000004">
    <property type="protein sequence ID" value="KAI5332234.1"/>
    <property type="molecule type" value="Genomic_DNA"/>
</dbReference>
<accession>A0AAD4VVS7</accession>
<keyword evidence="1" id="KW-1133">Transmembrane helix</keyword>
<reference evidence="2 3" key="1">
    <citation type="journal article" date="2022" name="G3 (Bethesda)">
        <title>Whole-genome sequence and methylome profiling of the almond [Prunus dulcis (Mill.) D.A. Webb] cultivar 'Nonpareil'.</title>
        <authorList>
            <person name="D'Amico-Willman K.M."/>
            <person name="Ouma W.Z."/>
            <person name="Meulia T."/>
            <person name="Sideli G.M."/>
            <person name="Gradziel T.M."/>
            <person name="Fresnedo-Ramirez J."/>
        </authorList>
    </citation>
    <scope>NUCLEOTIDE SEQUENCE [LARGE SCALE GENOMIC DNA]</scope>
    <source>
        <strain evidence="2">Clone GOH B32 T37-40</strain>
    </source>
</reference>
<evidence type="ECO:0000313" key="2">
    <source>
        <dbReference type="EMBL" id="KAI5332234.1"/>
    </source>
</evidence>
<sequence length="83" mass="9765">MVWQRNKIFYMSFALADWIVAWLTYLRGPFHPFGILAFLDFFDTCSSSSCEEFNSPSSHAINFVKNRFSCLTVIFEFNWCNNS</sequence>
<protein>
    <submittedName>
        <fullName evidence="2">Uncharacterized protein</fullName>
    </submittedName>
</protein>